<accession>A0A4Y2GJN3</accession>
<evidence type="ECO:0000313" key="1">
    <source>
        <dbReference type="EMBL" id="GBM53830.1"/>
    </source>
</evidence>
<comment type="caution">
    <text evidence="1">The sequence shown here is derived from an EMBL/GenBank/DDBJ whole genome shotgun (WGS) entry which is preliminary data.</text>
</comment>
<keyword evidence="2" id="KW-1185">Reference proteome</keyword>
<protein>
    <submittedName>
        <fullName evidence="1">Uncharacterized protein</fullName>
    </submittedName>
</protein>
<evidence type="ECO:0000313" key="2">
    <source>
        <dbReference type="Proteomes" id="UP000499080"/>
    </source>
</evidence>
<dbReference type="Proteomes" id="UP000499080">
    <property type="component" value="Unassembled WGS sequence"/>
</dbReference>
<dbReference type="EMBL" id="BGPR01178187">
    <property type="protein sequence ID" value="GBM53830.1"/>
    <property type="molecule type" value="Genomic_DNA"/>
</dbReference>
<reference evidence="1 2" key="1">
    <citation type="journal article" date="2019" name="Sci. Rep.">
        <title>Orb-weaving spider Araneus ventricosus genome elucidates the spidroin gene catalogue.</title>
        <authorList>
            <person name="Kono N."/>
            <person name="Nakamura H."/>
            <person name="Ohtoshi R."/>
            <person name="Moran D.A.P."/>
            <person name="Shinohara A."/>
            <person name="Yoshida Y."/>
            <person name="Fujiwara M."/>
            <person name="Mori M."/>
            <person name="Tomita M."/>
            <person name="Arakawa K."/>
        </authorList>
    </citation>
    <scope>NUCLEOTIDE SEQUENCE [LARGE SCALE GENOMIC DNA]</scope>
</reference>
<proteinExistence type="predicted"/>
<gene>
    <name evidence="1" type="ORF">AVEN_206319_1</name>
</gene>
<sequence>MKTGQVLTAPLSIKKLKKDAFPTILDGYPDYYRVVSKIQRDCPEQKREQPDLYQTIEANIKEKEIYEFLDFSYYEFMKSPGCLVIWKSLI</sequence>
<organism evidence="1 2">
    <name type="scientific">Araneus ventricosus</name>
    <name type="common">Orbweaver spider</name>
    <name type="synonym">Epeira ventricosa</name>
    <dbReference type="NCBI Taxonomy" id="182803"/>
    <lineage>
        <taxon>Eukaryota</taxon>
        <taxon>Metazoa</taxon>
        <taxon>Ecdysozoa</taxon>
        <taxon>Arthropoda</taxon>
        <taxon>Chelicerata</taxon>
        <taxon>Arachnida</taxon>
        <taxon>Araneae</taxon>
        <taxon>Araneomorphae</taxon>
        <taxon>Entelegynae</taxon>
        <taxon>Araneoidea</taxon>
        <taxon>Araneidae</taxon>
        <taxon>Araneus</taxon>
    </lineage>
</organism>
<dbReference type="AlphaFoldDB" id="A0A4Y2GJN3"/>
<name>A0A4Y2GJN3_ARAVE</name>